<dbReference type="InterPro" id="IPR028098">
    <property type="entry name" value="Glyco_trans_4-like_N"/>
</dbReference>
<dbReference type="InterPro" id="IPR001296">
    <property type="entry name" value="Glyco_trans_1"/>
</dbReference>
<dbReference type="GO" id="GO:0016757">
    <property type="term" value="F:glycosyltransferase activity"/>
    <property type="evidence" value="ECO:0007669"/>
    <property type="project" value="InterPro"/>
</dbReference>
<dbReference type="Pfam" id="PF00534">
    <property type="entry name" value="Glycos_transf_1"/>
    <property type="match status" value="1"/>
</dbReference>
<dbReference type="PANTHER" id="PTHR46401:SF2">
    <property type="entry name" value="GLYCOSYLTRANSFERASE WBBK-RELATED"/>
    <property type="match status" value="1"/>
</dbReference>
<dbReference type="Proteomes" id="UP000266622">
    <property type="component" value="Unassembled WGS sequence"/>
</dbReference>
<sequence length="396" mass="47313">MRILLFHPWIKSKGGAERLILEYIRRSKHKIDILTWVYLSDKSFEEFKKYKIISIFPEYLESVSRSFLLRGSFGILSIIKNILKEGFIENYDLLLISTSGIAELILLNKKINIPVVLYVHTPLRATYKYDIYWNFKYRFKNVLYKAVYKLALHSYNYLERKAWKRVSFAIFNSELSRKRALDKKLIDIEKTKVIYPGVDINLEPKNQENYFLYISRIGMAKRQEILLYTWKMFSKKYGDYKLILAGNLENKKYYRKLLRIIKVFNLRNVEILTNLPSEKIKGLHEHSLCEIQVPFMEDFGIAPLESVAAGKYLINVYPSGNYELLKDFPGIYWIKERIDNIKMAREVYKAMEYFIKNQDKLINLGSENRKRFKRLDLSWDRFAKEMDKTLESLIFY</sequence>
<dbReference type="Pfam" id="PF13439">
    <property type="entry name" value="Glyco_transf_4"/>
    <property type="match status" value="1"/>
</dbReference>
<accession>A0A397WMD2</accession>
<dbReference type="AlphaFoldDB" id="A0A397WMD2"/>
<dbReference type="SUPFAM" id="SSF53756">
    <property type="entry name" value="UDP-Glycosyltransferase/glycogen phosphorylase"/>
    <property type="match status" value="1"/>
</dbReference>
<dbReference type="EMBL" id="MWMI01000004">
    <property type="protein sequence ID" value="RIB35235.1"/>
    <property type="molecule type" value="Genomic_DNA"/>
</dbReference>
<feature type="domain" description="Glycosyl transferase family 1" evidence="2">
    <location>
        <begin position="204"/>
        <end position="368"/>
    </location>
</feature>
<keyword evidence="1 4" id="KW-0808">Transferase</keyword>
<protein>
    <submittedName>
        <fullName evidence="4">Glycosyltransferase</fullName>
    </submittedName>
</protein>
<name>A0A397WMD2_9ARCH</name>
<proteinExistence type="predicted"/>
<reference evidence="4 5" key="1">
    <citation type="journal article" date="2018" name="Syst. Appl. Microbiol.">
        <title>A new symbiotic nanoarchaeote (Candidatus Nanoclepta minutus) and its host (Zestosphaera tikiterensis gen. nov., sp. nov.) from a New Zealand hot spring.</title>
        <authorList>
            <person name="St John E."/>
            <person name="Liu Y."/>
            <person name="Podar M."/>
            <person name="Stott M.B."/>
            <person name="Meneghin J."/>
            <person name="Chen Z."/>
            <person name="Lagutin K."/>
            <person name="Mitchell K."/>
            <person name="Reysenbach A.L."/>
        </authorList>
    </citation>
    <scope>NUCLEOTIDE SEQUENCE [LARGE SCALE GENOMIC DNA]</scope>
    <source>
        <strain evidence="4">NZ3</strain>
    </source>
</reference>
<evidence type="ECO:0000313" key="4">
    <source>
        <dbReference type="EMBL" id="RIB35235.1"/>
    </source>
</evidence>
<dbReference type="CDD" id="cd03801">
    <property type="entry name" value="GT4_PimA-like"/>
    <property type="match status" value="1"/>
</dbReference>
<dbReference type="PANTHER" id="PTHR46401">
    <property type="entry name" value="GLYCOSYLTRANSFERASE WBBK-RELATED"/>
    <property type="match status" value="1"/>
</dbReference>
<organism evidence="4 5">
    <name type="scientific">Candidatus Nanoclepta minutus</name>
    <dbReference type="NCBI Taxonomy" id="1940235"/>
    <lineage>
        <taxon>Archaea</taxon>
        <taxon>Nanobdellota</taxon>
        <taxon>Candidatus Nanoclepta</taxon>
    </lineage>
</organism>
<feature type="domain" description="Glycosyltransferase subfamily 4-like N-terminal" evidence="3">
    <location>
        <begin position="14"/>
        <end position="201"/>
    </location>
</feature>
<evidence type="ECO:0000259" key="3">
    <source>
        <dbReference type="Pfam" id="PF13439"/>
    </source>
</evidence>
<evidence type="ECO:0000259" key="2">
    <source>
        <dbReference type="Pfam" id="PF00534"/>
    </source>
</evidence>
<evidence type="ECO:0000313" key="5">
    <source>
        <dbReference type="Proteomes" id="UP000266622"/>
    </source>
</evidence>
<comment type="caution">
    <text evidence="4">The sequence shown here is derived from an EMBL/GenBank/DDBJ whole genome shotgun (WGS) entry which is preliminary data.</text>
</comment>
<dbReference type="Gene3D" id="3.40.50.2000">
    <property type="entry name" value="Glycogen Phosphorylase B"/>
    <property type="match status" value="2"/>
</dbReference>
<evidence type="ECO:0000256" key="1">
    <source>
        <dbReference type="ARBA" id="ARBA00022679"/>
    </source>
</evidence>
<gene>
    <name evidence="4" type="ORF">BXU00_02825</name>
</gene>